<dbReference type="SUPFAM" id="SSF52047">
    <property type="entry name" value="RNI-like"/>
    <property type="match status" value="1"/>
</dbReference>
<accession>A0A1W0W1X7</accession>
<dbReference type="AlphaFoldDB" id="A0A1W0W1X7"/>
<dbReference type="Pfam" id="PF24758">
    <property type="entry name" value="LRR_At5g56370"/>
    <property type="match status" value="1"/>
</dbReference>
<evidence type="ECO:0008006" key="6">
    <source>
        <dbReference type="Google" id="ProtNLM"/>
    </source>
</evidence>
<reference evidence="4 5" key="1">
    <citation type="journal article" date="2009" name="Nature">
        <title>The Sorghum bicolor genome and the diversification of grasses.</title>
        <authorList>
            <person name="Paterson A.H."/>
            <person name="Bowers J.E."/>
            <person name="Bruggmann R."/>
            <person name="Dubchak I."/>
            <person name="Grimwood J."/>
            <person name="Gundlach H."/>
            <person name="Haberer G."/>
            <person name="Hellsten U."/>
            <person name="Mitros T."/>
            <person name="Poliakov A."/>
            <person name="Schmutz J."/>
            <person name="Spannagl M."/>
            <person name="Tang H."/>
            <person name="Wang X."/>
            <person name="Wicker T."/>
            <person name="Bharti A.K."/>
            <person name="Chapman J."/>
            <person name="Feltus F.A."/>
            <person name="Gowik U."/>
            <person name="Grigoriev I.V."/>
            <person name="Lyons E."/>
            <person name="Maher C.A."/>
            <person name="Martis M."/>
            <person name="Narechania A."/>
            <person name="Otillar R.P."/>
            <person name="Penning B.W."/>
            <person name="Salamov A.A."/>
            <person name="Wang Y."/>
            <person name="Zhang L."/>
            <person name="Carpita N.C."/>
            <person name="Freeling M."/>
            <person name="Gingle A.R."/>
            <person name="Hash C.T."/>
            <person name="Keller B."/>
            <person name="Klein P."/>
            <person name="Kresovich S."/>
            <person name="McCann M.C."/>
            <person name="Ming R."/>
            <person name="Peterson D.G."/>
            <person name="Mehboob-ur-Rahman"/>
            <person name="Ware D."/>
            <person name="Westhoff P."/>
            <person name="Mayer K.F."/>
            <person name="Messing J."/>
            <person name="Rokhsar D.S."/>
        </authorList>
    </citation>
    <scope>NUCLEOTIDE SEQUENCE [LARGE SCALE GENOMIC DNA]</scope>
    <source>
        <strain evidence="5">cv. BTx623</strain>
    </source>
</reference>
<feature type="domain" description="F-box" evidence="2">
    <location>
        <begin position="63"/>
        <end position="98"/>
    </location>
</feature>
<protein>
    <recommendedName>
        <fullName evidence="6">F-box domain-containing protein</fullName>
    </recommendedName>
</protein>
<dbReference type="Pfam" id="PF00646">
    <property type="entry name" value="F-box"/>
    <property type="match status" value="1"/>
</dbReference>
<dbReference type="OMA" id="NTEPERN"/>
<dbReference type="Gramene" id="OQU88353">
    <property type="protein sequence ID" value="OQU88353"/>
    <property type="gene ID" value="SORBI_3002G016600"/>
</dbReference>
<evidence type="ECO:0000259" key="2">
    <source>
        <dbReference type="Pfam" id="PF00646"/>
    </source>
</evidence>
<name>A0A1W0W1X7_SORBI</name>
<gene>
    <name evidence="4" type="ORF">SORBI_3002G016600</name>
</gene>
<keyword evidence="5" id="KW-1185">Reference proteome</keyword>
<sequence length="535" mass="59563">MGPSCGGGDSDGEVAAKQIQSPPFRSMGPSCCGSDGGGDGEVATKRAKLSSDASAGAGSEDRLSALPDDILVLIVRYLGTRAATRTSVLSHRWRRVWALLPALHFGYAEDPRQIGPALEAHEAALLVLSVLTRDADPDSVSAWLPVAARRLSGSLLFHNTEPERNVQEGDDEEAAQRGAFELPCLERATEVLLHLDFLGLAVPPAGVFARLTELWLDRVRLYGPGDLGDAVSWPRCPCLQKLTVRDARGLDNLAIHSDSLRQVVLTDLQGLRQLNIVAPALEELQVAHCFFYSRSQPVASITAPQLATLAWMEPYDPSSVHLGEMKLLRLLRPFFFIVYGPHSFPYNQSCLSLLRRFRVIECLTLGLAYPWDTDDYHYMMEDMTMLPDITILHLNVLAHGHAFGASAFHVLRMCSSIKKLMLSFVPPTLVEAQATCPPGCICHEHQNWETEHLLLNRLKEVEVTRMRGSEHEVTFVKQLFNWATSLEKMRVVFDEPVTESVTKELSQVLRSFARPEIRMEIHTYMEDFLKNSKTN</sequence>
<feature type="region of interest" description="Disordered" evidence="1">
    <location>
        <begin position="1"/>
        <end position="45"/>
    </location>
</feature>
<organism evidence="4 5">
    <name type="scientific">Sorghum bicolor</name>
    <name type="common">Sorghum</name>
    <name type="synonym">Sorghum vulgare</name>
    <dbReference type="NCBI Taxonomy" id="4558"/>
    <lineage>
        <taxon>Eukaryota</taxon>
        <taxon>Viridiplantae</taxon>
        <taxon>Streptophyta</taxon>
        <taxon>Embryophyta</taxon>
        <taxon>Tracheophyta</taxon>
        <taxon>Spermatophyta</taxon>
        <taxon>Magnoliopsida</taxon>
        <taxon>Liliopsida</taxon>
        <taxon>Poales</taxon>
        <taxon>Poaceae</taxon>
        <taxon>PACMAD clade</taxon>
        <taxon>Panicoideae</taxon>
        <taxon>Andropogonodae</taxon>
        <taxon>Andropogoneae</taxon>
        <taxon>Sorghinae</taxon>
        <taxon>Sorghum</taxon>
    </lineage>
</organism>
<reference evidence="5" key="2">
    <citation type="journal article" date="2018" name="Plant J.">
        <title>The Sorghum bicolor reference genome: improved assembly, gene annotations, a transcriptome atlas, and signatures of genome organization.</title>
        <authorList>
            <person name="McCormick R.F."/>
            <person name="Truong S.K."/>
            <person name="Sreedasyam A."/>
            <person name="Jenkins J."/>
            <person name="Shu S."/>
            <person name="Sims D."/>
            <person name="Kennedy M."/>
            <person name="Amirebrahimi M."/>
            <person name="Weers B.D."/>
            <person name="McKinley B."/>
            <person name="Mattison A."/>
            <person name="Morishige D.T."/>
            <person name="Grimwood J."/>
            <person name="Schmutz J."/>
            <person name="Mullet J.E."/>
        </authorList>
    </citation>
    <scope>NUCLEOTIDE SEQUENCE [LARGE SCALE GENOMIC DNA]</scope>
    <source>
        <strain evidence="5">cv. BTx623</strain>
    </source>
</reference>
<evidence type="ECO:0000313" key="4">
    <source>
        <dbReference type="EMBL" id="OQU88353.1"/>
    </source>
</evidence>
<evidence type="ECO:0000313" key="5">
    <source>
        <dbReference type="Proteomes" id="UP000000768"/>
    </source>
</evidence>
<dbReference type="FunCoup" id="A0A1W0W1X7">
    <property type="interactions" value="91"/>
</dbReference>
<dbReference type="OrthoDB" id="693760at2759"/>
<feature type="domain" description="F-box/LRR-repeat protein 15/At3g58940/PEG3-like LRR" evidence="3">
    <location>
        <begin position="179"/>
        <end position="315"/>
    </location>
</feature>
<dbReference type="InterPro" id="IPR055312">
    <property type="entry name" value="FBL15-like"/>
</dbReference>
<dbReference type="InParanoid" id="A0A1W0W1X7"/>
<dbReference type="EMBL" id="CM000761">
    <property type="protein sequence ID" value="OQU88353.1"/>
    <property type="molecule type" value="Genomic_DNA"/>
</dbReference>
<dbReference type="Proteomes" id="UP000000768">
    <property type="component" value="Chromosome 2"/>
</dbReference>
<dbReference type="SUPFAM" id="SSF81383">
    <property type="entry name" value="F-box domain"/>
    <property type="match status" value="1"/>
</dbReference>
<dbReference type="PANTHER" id="PTHR34709">
    <property type="entry name" value="OS10G0396666 PROTEIN"/>
    <property type="match status" value="1"/>
</dbReference>
<proteinExistence type="predicted"/>
<dbReference type="PANTHER" id="PTHR34709:SF52">
    <property type="entry name" value="OS07G0548100 PROTEIN"/>
    <property type="match status" value="1"/>
</dbReference>
<dbReference type="eggNOG" id="ENOG502QWF7">
    <property type="taxonomic scope" value="Eukaryota"/>
</dbReference>
<evidence type="ECO:0000259" key="3">
    <source>
        <dbReference type="Pfam" id="PF24758"/>
    </source>
</evidence>
<dbReference type="InterPro" id="IPR001810">
    <property type="entry name" value="F-box_dom"/>
</dbReference>
<dbReference type="InterPro" id="IPR055411">
    <property type="entry name" value="LRR_FXL15/At3g58940/PEG3-like"/>
</dbReference>
<evidence type="ECO:0000256" key="1">
    <source>
        <dbReference type="SAM" id="MobiDB-lite"/>
    </source>
</evidence>
<dbReference type="InterPro" id="IPR036047">
    <property type="entry name" value="F-box-like_dom_sf"/>
</dbReference>